<dbReference type="Pfam" id="PF08281">
    <property type="entry name" value="Sigma70_r4_2"/>
    <property type="match status" value="1"/>
</dbReference>
<protein>
    <submittedName>
        <fullName evidence="7">RNA polymerase sigma factor</fullName>
    </submittedName>
</protein>
<dbReference type="SUPFAM" id="SSF88659">
    <property type="entry name" value="Sigma3 and sigma4 domains of RNA polymerase sigma factors"/>
    <property type="match status" value="1"/>
</dbReference>
<dbReference type="InterPro" id="IPR007627">
    <property type="entry name" value="RNA_pol_sigma70_r2"/>
</dbReference>
<dbReference type="Gene3D" id="1.10.10.10">
    <property type="entry name" value="Winged helix-like DNA-binding domain superfamily/Winged helix DNA-binding domain"/>
    <property type="match status" value="1"/>
</dbReference>
<dbReference type="AlphaFoldDB" id="A0A6I6IQI0"/>
<dbReference type="SUPFAM" id="SSF88946">
    <property type="entry name" value="Sigma2 domain of RNA polymerase sigma factors"/>
    <property type="match status" value="1"/>
</dbReference>
<keyword evidence="8" id="KW-1185">Reference proteome</keyword>
<dbReference type="PANTHER" id="PTHR43133">
    <property type="entry name" value="RNA POLYMERASE ECF-TYPE SIGMA FACTO"/>
    <property type="match status" value="1"/>
</dbReference>
<dbReference type="GO" id="GO:0006352">
    <property type="term" value="P:DNA-templated transcription initiation"/>
    <property type="evidence" value="ECO:0007669"/>
    <property type="project" value="InterPro"/>
</dbReference>
<organism evidence="7 8">
    <name type="scientific">Roseovarius faecimaris</name>
    <dbReference type="NCBI Taxonomy" id="2494550"/>
    <lineage>
        <taxon>Bacteria</taxon>
        <taxon>Pseudomonadati</taxon>
        <taxon>Pseudomonadota</taxon>
        <taxon>Alphaproteobacteria</taxon>
        <taxon>Rhodobacterales</taxon>
        <taxon>Roseobacteraceae</taxon>
        <taxon>Roseovarius</taxon>
    </lineage>
</organism>
<dbReference type="InterPro" id="IPR013325">
    <property type="entry name" value="RNA_pol_sigma_r2"/>
</dbReference>
<dbReference type="PANTHER" id="PTHR43133:SF25">
    <property type="entry name" value="RNA POLYMERASE SIGMA FACTOR RFAY-RELATED"/>
    <property type="match status" value="1"/>
</dbReference>
<comment type="similarity">
    <text evidence="1">Belongs to the sigma-70 factor family. ECF subfamily.</text>
</comment>
<dbReference type="GO" id="GO:0016987">
    <property type="term" value="F:sigma factor activity"/>
    <property type="evidence" value="ECO:0007669"/>
    <property type="project" value="UniProtKB-KW"/>
</dbReference>
<evidence type="ECO:0000259" key="5">
    <source>
        <dbReference type="Pfam" id="PF04542"/>
    </source>
</evidence>
<feature type="domain" description="RNA polymerase sigma factor 70 region 4 type 2" evidence="6">
    <location>
        <begin position="99"/>
        <end position="151"/>
    </location>
</feature>
<dbReference type="Proteomes" id="UP000428330">
    <property type="component" value="Chromosome"/>
</dbReference>
<dbReference type="InterPro" id="IPR013324">
    <property type="entry name" value="RNA_pol_sigma_r3/r4-like"/>
</dbReference>
<dbReference type="InterPro" id="IPR039425">
    <property type="entry name" value="RNA_pol_sigma-70-like"/>
</dbReference>
<keyword evidence="3" id="KW-0731">Sigma factor</keyword>
<name>A0A6I6IQI0_9RHOB</name>
<evidence type="ECO:0000256" key="1">
    <source>
        <dbReference type="ARBA" id="ARBA00010641"/>
    </source>
</evidence>
<dbReference type="InterPro" id="IPR013249">
    <property type="entry name" value="RNA_pol_sigma70_r4_t2"/>
</dbReference>
<evidence type="ECO:0000256" key="3">
    <source>
        <dbReference type="ARBA" id="ARBA00023082"/>
    </source>
</evidence>
<dbReference type="RefSeq" id="WP_157706753.1">
    <property type="nucleotide sequence ID" value="NZ_CP034348.1"/>
</dbReference>
<dbReference type="InterPro" id="IPR036388">
    <property type="entry name" value="WH-like_DNA-bd_sf"/>
</dbReference>
<reference evidence="8" key="1">
    <citation type="submission" date="2018-12" db="EMBL/GenBank/DDBJ databases">
        <title>Complete genome sequence of Roseovarius sp. MME-070.</title>
        <authorList>
            <person name="Nam Y.-D."/>
            <person name="Kang J."/>
            <person name="Chung W.-H."/>
            <person name="Park Y.S."/>
        </authorList>
    </citation>
    <scope>NUCLEOTIDE SEQUENCE [LARGE SCALE GENOMIC DNA]</scope>
    <source>
        <strain evidence="8">MME-070</strain>
    </source>
</reference>
<dbReference type="Gene3D" id="1.10.1740.10">
    <property type="match status" value="1"/>
</dbReference>
<evidence type="ECO:0000313" key="8">
    <source>
        <dbReference type="Proteomes" id="UP000428330"/>
    </source>
</evidence>
<evidence type="ECO:0000313" key="7">
    <source>
        <dbReference type="EMBL" id="QGX98121.1"/>
    </source>
</evidence>
<gene>
    <name evidence="7" type="ORF">EI983_07440</name>
</gene>
<dbReference type="OrthoDB" id="7872444at2"/>
<evidence type="ECO:0000259" key="6">
    <source>
        <dbReference type="Pfam" id="PF08281"/>
    </source>
</evidence>
<dbReference type="GO" id="GO:0003677">
    <property type="term" value="F:DNA binding"/>
    <property type="evidence" value="ECO:0007669"/>
    <property type="project" value="InterPro"/>
</dbReference>
<accession>A0A6I6IQI0</accession>
<dbReference type="EMBL" id="CP034348">
    <property type="protein sequence ID" value="QGX98121.1"/>
    <property type="molecule type" value="Genomic_DNA"/>
</dbReference>
<sequence>MPQIHALPGDIAGLQPDLLRVARHLTGNADQAQDLTQDVLVKLWQKMSRGDPIDNLRAYAMTTLRNTFRQHLRNRLPGSELEENMLTAPPDAFACLALQEIAEAIGKLPADQARLIRLVAAGETSPAELARITGVPTGTVMSRLARARGQLRTEMGLSKTAPVAELI</sequence>
<feature type="domain" description="RNA polymerase sigma-70 region 2" evidence="5">
    <location>
        <begin position="14"/>
        <end position="75"/>
    </location>
</feature>
<dbReference type="Pfam" id="PF04542">
    <property type="entry name" value="Sigma70_r2"/>
    <property type="match status" value="1"/>
</dbReference>
<dbReference type="CDD" id="cd06171">
    <property type="entry name" value="Sigma70_r4"/>
    <property type="match status" value="1"/>
</dbReference>
<dbReference type="KEGG" id="rom:EI983_07440"/>
<dbReference type="NCBIfam" id="TIGR02937">
    <property type="entry name" value="sigma70-ECF"/>
    <property type="match status" value="1"/>
</dbReference>
<keyword evidence="4" id="KW-0804">Transcription</keyword>
<keyword evidence="2" id="KW-0805">Transcription regulation</keyword>
<proteinExistence type="inferred from homology"/>
<evidence type="ECO:0000256" key="4">
    <source>
        <dbReference type="ARBA" id="ARBA00023163"/>
    </source>
</evidence>
<evidence type="ECO:0000256" key="2">
    <source>
        <dbReference type="ARBA" id="ARBA00023015"/>
    </source>
</evidence>
<dbReference type="InterPro" id="IPR014284">
    <property type="entry name" value="RNA_pol_sigma-70_dom"/>
</dbReference>